<accession>C7JJD0</accession>
<dbReference type="EMBL" id="AP011126">
    <property type="protein sequence ID" value="BAI01207.1"/>
    <property type="molecule type" value="Genomic_DNA"/>
</dbReference>
<dbReference type="KEGG" id="apt:APA01_44200"/>
<evidence type="ECO:0000313" key="1">
    <source>
        <dbReference type="EMBL" id="BAI01207.1"/>
    </source>
</evidence>
<dbReference type="BioCyc" id="APAS634452:APA01_RS15765-MONOMER"/>
<geneLocation type="plasmid" evidence="1 2">
    <name>pAPA01-050</name>
</geneLocation>
<dbReference type="Proteomes" id="UP000000948">
    <property type="component" value="Plasmid pAPA01-050"/>
</dbReference>
<keyword evidence="1" id="KW-0614">Plasmid</keyword>
<dbReference type="PATRIC" id="fig|634452.3.peg.3171"/>
<protein>
    <recommendedName>
        <fullName evidence="3">HTH arsR-type domain-containing protein</fullName>
    </recommendedName>
</protein>
<dbReference type="HOGENOM" id="CLU_2115628_0_0_5"/>
<dbReference type="eggNOG" id="COG4190">
    <property type="taxonomic scope" value="Bacteria"/>
</dbReference>
<proteinExistence type="predicted"/>
<name>C7JJD0_ACEP3</name>
<evidence type="ECO:0000313" key="2">
    <source>
        <dbReference type="Proteomes" id="UP000000948"/>
    </source>
</evidence>
<sequence>MNVLAAKIIMTDQTEPAPLIGVVPLDEAFSRLEAAFHGIPSPKSHNFISQELADKVLTPSRRNIIEVLTNRGGLSLAEIATATGQAIEGVRADVQALCLAGLLCQPDADHAAFF</sequence>
<gene>
    <name evidence="1" type="ordered locus">APA01_44200</name>
</gene>
<evidence type="ECO:0008006" key="3">
    <source>
        <dbReference type="Google" id="ProtNLM"/>
    </source>
</evidence>
<dbReference type="AlphaFoldDB" id="C7JJD0"/>
<dbReference type="Pfam" id="PF25212">
    <property type="entry name" value="HVO_A0114"/>
    <property type="match status" value="1"/>
</dbReference>
<reference evidence="1 2" key="1">
    <citation type="journal article" date="2009" name="Nucleic Acids Res.">
        <title>Whole-genome analyses reveal genetic instability of Acetobacter pasteurianus.</title>
        <authorList>
            <person name="Azuma Y."/>
            <person name="Hosoyama A."/>
            <person name="Matsutani M."/>
            <person name="Furuya N."/>
            <person name="Horikawa H."/>
            <person name="Harada T."/>
            <person name="Hirakawa H."/>
            <person name="Kuhara S."/>
            <person name="Matsushita K."/>
            <person name="Fujita N."/>
            <person name="Shirai M."/>
        </authorList>
    </citation>
    <scope>NUCLEOTIDE SEQUENCE [LARGE SCALE GENOMIC DNA]</scope>
    <source>
        <strain evidence="2">NBRC 105184 / IFO 3283-01</strain>
        <plasmid evidence="1">pAPA01-050</plasmid>
    </source>
</reference>
<organism evidence="1 2">
    <name type="scientific">Acetobacter pasteurianus (strain NBRC 105184 / IFO 3283-01)</name>
    <dbReference type="NCBI Taxonomy" id="634452"/>
    <lineage>
        <taxon>Bacteria</taxon>
        <taxon>Pseudomonadati</taxon>
        <taxon>Pseudomonadota</taxon>
        <taxon>Alphaproteobacteria</taxon>
        <taxon>Acetobacterales</taxon>
        <taxon>Acetobacteraceae</taxon>
        <taxon>Acetobacter</taxon>
    </lineage>
</organism>